<evidence type="ECO:0000256" key="1">
    <source>
        <dbReference type="SAM" id="MobiDB-lite"/>
    </source>
</evidence>
<comment type="caution">
    <text evidence="2">The sequence shown here is derived from an EMBL/GenBank/DDBJ whole genome shotgun (WGS) entry which is preliminary data.</text>
</comment>
<dbReference type="VEuPathDB" id="FungiDB:SPSK_01333"/>
<dbReference type="GeneID" id="27663537"/>
<organism evidence="2 3">
    <name type="scientific">Sporothrix schenckii 1099-18</name>
    <dbReference type="NCBI Taxonomy" id="1397361"/>
    <lineage>
        <taxon>Eukaryota</taxon>
        <taxon>Fungi</taxon>
        <taxon>Dikarya</taxon>
        <taxon>Ascomycota</taxon>
        <taxon>Pezizomycotina</taxon>
        <taxon>Sordariomycetes</taxon>
        <taxon>Sordariomycetidae</taxon>
        <taxon>Ophiostomatales</taxon>
        <taxon>Ophiostomataceae</taxon>
        <taxon>Sporothrix</taxon>
    </lineage>
</organism>
<feature type="region of interest" description="Disordered" evidence="1">
    <location>
        <begin position="58"/>
        <end position="83"/>
    </location>
</feature>
<protein>
    <submittedName>
        <fullName evidence="2">Uncharacterized protein</fullName>
    </submittedName>
</protein>
<dbReference type="KEGG" id="ssck:SPSK_01333"/>
<accession>A0A0F2LWZ7</accession>
<evidence type="ECO:0000313" key="2">
    <source>
        <dbReference type="EMBL" id="KJR81379.1"/>
    </source>
</evidence>
<dbReference type="Proteomes" id="UP000033710">
    <property type="component" value="Unassembled WGS sequence"/>
</dbReference>
<dbReference type="RefSeq" id="XP_016584055.1">
    <property type="nucleotide sequence ID" value="XM_016728260.1"/>
</dbReference>
<reference evidence="2 3" key="1">
    <citation type="journal article" date="2014" name="BMC Genomics">
        <title>Comparative genomics of the major fungal agents of human and animal Sporotrichosis: Sporothrix schenckii and Sporothrix brasiliensis.</title>
        <authorList>
            <person name="Teixeira M.M."/>
            <person name="de Almeida L.G."/>
            <person name="Kubitschek-Barreira P."/>
            <person name="Alves F.L."/>
            <person name="Kioshima E.S."/>
            <person name="Abadio A.K."/>
            <person name="Fernandes L."/>
            <person name="Derengowski L.S."/>
            <person name="Ferreira K.S."/>
            <person name="Souza R.C."/>
            <person name="Ruiz J.C."/>
            <person name="de Andrade N.C."/>
            <person name="Paes H.C."/>
            <person name="Nicola A.M."/>
            <person name="Albuquerque P."/>
            <person name="Gerber A.L."/>
            <person name="Martins V.P."/>
            <person name="Peconick L.D."/>
            <person name="Neto A.V."/>
            <person name="Chaucanez C.B."/>
            <person name="Silva P.A."/>
            <person name="Cunha O.L."/>
            <person name="de Oliveira F.F."/>
            <person name="dos Santos T.C."/>
            <person name="Barros A.L."/>
            <person name="Soares M.A."/>
            <person name="de Oliveira L.M."/>
            <person name="Marini M.M."/>
            <person name="Villalobos-Duno H."/>
            <person name="Cunha M.M."/>
            <person name="de Hoog S."/>
            <person name="da Silveira J.F."/>
            <person name="Henrissat B."/>
            <person name="Nino-Vega G.A."/>
            <person name="Cisalpino P.S."/>
            <person name="Mora-Montes H.M."/>
            <person name="Almeida S.R."/>
            <person name="Stajich J.E."/>
            <person name="Lopes-Bezerra L.M."/>
            <person name="Vasconcelos A.T."/>
            <person name="Felipe M.S."/>
        </authorList>
    </citation>
    <scope>NUCLEOTIDE SEQUENCE [LARGE SCALE GENOMIC DNA]</scope>
    <source>
        <strain evidence="2 3">1099-18</strain>
    </source>
</reference>
<reference evidence="2 3" key="2">
    <citation type="journal article" date="2015" name="Eukaryot. Cell">
        <title>Asexual propagation of a virulent clone complex in a human and feline outbreak of sporotrichosis.</title>
        <authorList>
            <person name="Teixeira Mde M."/>
            <person name="Rodrigues A.M."/>
            <person name="Tsui C.K."/>
            <person name="de Almeida L.G."/>
            <person name="Van Diepeningen A.D."/>
            <person name="van den Ende B.G."/>
            <person name="Fernandes G.F."/>
            <person name="Kano R."/>
            <person name="Hamelin R.C."/>
            <person name="Lopes-Bezerra L.M."/>
            <person name="Vasconcelos A.T."/>
            <person name="de Hoog S."/>
            <person name="de Camargo Z.P."/>
            <person name="Felipe M.S."/>
        </authorList>
    </citation>
    <scope>NUCLEOTIDE SEQUENCE [LARGE SCALE GENOMIC DNA]</scope>
    <source>
        <strain evidence="2 3">1099-18</strain>
    </source>
</reference>
<gene>
    <name evidence="2" type="ORF">SPSK_01333</name>
</gene>
<proteinExistence type="predicted"/>
<evidence type="ECO:0000313" key="3">
    <source>
        <dbReference type="Proteomes" id="UP000033710"/>
    </source>
</evidence>
<sequence length="83" mass="9726">MPEERSEDEGPKVRYEEDRPDRGWLRGLAAGLASSGRPGYNGDSEFVRARREFARSEKRGVWEAKQKKTEKRVQWRDEDVESQ</sequence>
<feature type="compositionally biased region" description="Basic and acidic residues" evidence="1">
    <location>
        <begin position="58"/>
        <end position="77"/>
    </location>
</feature>
<name>A0A0F2LWZ7_SPOSC</name>
<dbReference type="EMBL" id="AXCR01000011">
    <property type="protein sequence ID" value="KJR81379.1"/>
    <property type="molecule type" value="Genomic_DNA"/>
</dbReference>
<dbReference type="AlphaFoldDB" id="A0A0F2LWZ7"/>